<dbReference type="InterPro" id="IPR025751">
    <property type="entry name" value="RsbRD_N_dom"/>
</dbReference>
<dbReference type="InterPro" id="IPR041522">
    <property type="entry name" value="CdaR_GGDEF"/>
</dbReference>
<gene>
    <name evidence="5" type="ORF">DP939_33680</name>
</gene>
<dbReference type="OrthoDB" id="4571023at2"/>
<dbReference type="Gene3D" id="1.10.10.2840">
    <property type="entry name" value="PucR C-terminal helix-turn-helix domain"/>
    <property type="match status" value="1"/>
</dbReference>
<dbReference type="Pfam" id="PF14361">
    <property type="entry name" value="RsbRD_N"/>
    <property type="match status" value="1"/>
</dbReference>
<dbReference type="Pfam" id="PF17853">
    <property type="entry name" value="GGDEF_2"/>
    <property type="match status" value="1"/>
</dbReference>
<name>A0A366LNW4_9ACTN</name>
<feature type="domain" description="CdaR GGDEF-like" evidence="4">
    <location>
        <begin position="166"/>
        <end position="283"/>
    </location>
</feature>
<sequence length="401" mass="42510">MDLTQRARLLHQQADDIAAVLVSAVWGHLPGYDDARMDVEDLANVVALNVRALLTAVAARRLPRGEELAPAAALGQRRAIQGVPVEGVVASWHAAERELLERFAAAGPPLDTVGLIDLSHRLASATDALAEASIDAYRTTRTESAGHLDQIATDLVSRLAGGEPLDPADVEERARLVGVPAQVPHRAAAIGLPPDAGALALTRAQRIILDAVTPRLRSRLLVGARGSTLLLVLADSPGIADAFARAATRPGVPEGLVIGLGEPRPRLGEAGGSCREAMSALEAGLRTRADRVVVPFERVVPEVLLLGNPLDARLLADTILRPLRPSPALIETLRVFLTTGLSTRVTAQRLAIHENTVSYRVRRILTLLGAGSAADLVRPDILLALRAEELLPYDAPRITPG</sequence>
<evidence type="ECO:0000259" key="2">
    <source>
        <dbReference type="Pfam" id="PF13556"/>
    </source>
</evidence>
<dbReference type="Proteomes" id="UP000253303">
    <property type="component" value="Unassembled WGS sequence"/>
</dbReference>
<evidence type="ECO:0008006" key="7">
    <source>
        <dbReference type="Google" id="ProtNLM"/>
    </source>
</evidence>
<proteinExistence type="inferred from homology"/>
<evidence type="ECO:0000313" key="5">
    <source>
        <dbReference type="EMBL" id="RBQ15645.1"/>
    </source>
</evidence>
<dbReference type="AlphaFoldDB" id="A0A366LNW4"/>
<evidence type="ECO:0000259" key="3">
    <source>
        <dbReference type="Pfam" id="PF14361"/>
    </source>
</evidence>
<feature type="domain" description="RsbT co-antagonist protein RsbRD N-terminal" evidence="3">
    <location>
        <begin position="15"/>
        <end position="149"/>
    </location>
</feature>
<feature type="domain" description="PucR C-terminal helix-turn-helix" evidence="2">
    <location>
        <begin position="329"/>
        <end position="387"/>
    </location>
</feature>
<comment type="caution">
    <text evidence="5">The sequence shown here is derived from an EMBL/GenBank/DDBJ whole genome shotgun (WGS) entry which is preliminary data.</text>
</comment>
<dbReference type="PANTHER" id="PTHR33744">
    <property type="entry name" value="CARBOHYDRATE DIACID REGULATOR"/>
    <property type="match status" value="1"/>
</dbReference>
<evidence type="ECO:0000256" key="1">
    <source>
        <dbReference type="ARBA" id="ARBA00006754"/>
    </source>
</evidence>
<dbReference type="InterPro" id="IPR042070">
    <property type="entry name" value="PucR_C-HTH_sf"/>
</dbReference>
<evidence type="ECO:0000259" key="4">
    <source>
        <dbReference type="Pfam" id="PF17853"/>
    </source>
</evidence>
<organism evidence="5 6">
    <name type="scientific">Spongiactinospora rosea</name>
    <dbReference type="NCBI Taxonomy" id="2248750"/>
    <lineage>
        <taxon>Bacteria</taxon>
        <taxon>Bacillati</taxon>
        <taxon>Actinomycetota</taxon>
        <taxon>Actinomycetes</taxon>
        <taxon>Streptosporangiales</taxon>
        <taxon>Streptosporangiaceae</taxon>
        <taxon>Spongiactinospora</taxon>
    </lineage>
</organism>
<dbReference type="InterPro" id="IPR051448">
    <property type="entry name" value="CdaR-like_regulators"/>
</dbReference>
<dbReference type="EMBL" id="QMEY01000021">
    <property type="protein sequence ID" value="RBQ15645.1"/>
    <property type="molecule type" value="Genomic_DNA"/>
</dbReference>
<accession>A0A366LNW4</accession>
<evidence type="ECO:0000313" key="6">
    <source>
        <dbReference type="Proteomes" id="UP000253303"/>
    </source>
</evidence>
<dbReference type="RefSeq" id="WP_113984886.1">
    <property type="nucleotide sequence ID" value="NZ_QMEY01000021.1"/>
</dbReference>
<comment type="similarity">
    <text evidence="1">Belongs to the CdaR family.</text>
</comment>
<dbReference type="GO" id="GO:0003677">
    <property type="term" value="F:DNA binding"/>
    <property type="evidence" value="ECO:0007669"/>
    <property type="project" value="InterPro"/>
</dbReference>
<dbReference type="InterPro" id="IPR016032">
    <property type="entry name" value="Sig_transdc_resp-reg_C-effctor"/>
</dbReference>
<dbReference type="GO" id="GO:0006355">
    <property type="term" value="P:regulation of DNA-templated transcription"/>
    <property type="evidence" value="ECO:0007669"/>
    <property type="project" value="InterPro"/>
</dbReference>
<dbReference type="PANTHER" id="PTHR33744:SF1">
    <property type="entry name" value="DNA-BINDING TRANSCRIPTIONAL ACTIVATOR ADER"/>
    <property type="match status" value="1"/>
</dbReference>
<keyword evidence="6" id="KW-1185">Reference proteome</keyword>
<dbReference type="InterPro" id="IPR025736">
    <property type="entry name" value="PucR_C-HTH_dom"/>
</dbReference>
<protein>
    <recommendedName>
        <fullName evidence="7">PucR-like helix-turn-helix protein</fullName>
    </recommendedName>
</protein>
<reference evidence="5 6" key="1">
    <citation type="submission" date="2018-06" db="EMBL/GenBank/DDBJ databases">
        <title>Sphaerisporangium craniellae sp. nov., isolated from a marine sponge in the South China Sea.</title>
        <authorList>
            <person name="Li L."/>
        </authorList>
    </citation>
    <scope>NUCLEOTIDE SEQUENCE [LARGE SCALE GENOMIC DNA]</scope>
    <source>
        <strain evidence="5 6">LHW63015</strain>
    </source>
</reference>
<dbReference type="Pfam" id="PF13556">
    <property type="entry name" value="HTH_30"/>
    <property type="match status" value="1"/>
</dbReference>
<dbReference type="SUPFAM" id="SSF46894">
    <property type="entry name" value="C-terminal effector domain of the bipartite response regulators"/>
    <property type="match status" value="1"/>
</dbReference>